<dbReference type="AlphaFoldDB" id="A0A370H3V1"/>
<dbReference type="PANTHER" id="PTHR43248">
    <property type="entry name" value="2-SUCCINYL-6-HYDROXY-2,4-CYCLOHEXADIENE-1-CARBOXYLATE SYNTHASE"/>
    <property type="match status" value="1"/>
</dbReference>
<comment type="similarity">
    <text evidence="1">Belongs to the peptidase S33 family.</text>
</comment>
<evidence type="ECO:0000313" key="5">
    <source>
        <dbReference type="EMBL" id="RDI50885.1"/>
    </source>
</evidence>
<evidence type="ECO:0000256" key="1">
    <source>
        <dbReference type="ARBA" id="ARBA00010088"/>
    </source>
</evidence>
<evidence type="ECO:0000313" key="6">
    <source>
        <dbReference type="Proteomes" id="UP000255355"/>
    </source>
</evidence>
<comment type="caution">
    <text evidence="5">The sequence shown here is derived from an EMBL/GenBank/DDBJ whole genome shotgun (WGS) entry which is preliminary data.</text>
</comment>
<dbReference type="SUPFAM" id="SSF53474">
    <property type="entry name" value="alpha/beta-Hydrolases"/>
    <property type="match status" value="1"/>
</dbReference>
<evidence type="ECO:0000256" key="3">
    <source>
        <dbReference type="ARBA" id="ARBA00022801"/>
    </source>
</evidence>
<name>A0A370H3V1_9NOCA</name>
<sequence length="513" mass="55765">MAASSMVERLRRLLANLVRCAVGVAVLAVVLAAPGARFGSDWDEADWFAHQQIDWQACHSESLDAAGAECAAVPVPLDYANPLGRTITVAISRVRAADPQQRRGVLFSNPGGPGAAGRDSIELLGDVLSPQVRAQYDLIGMDPRGVGKSDGGRECGWAAGEMVHSAGLDLDGFLHDTGRAATMARDCVTPDPETARQLTTRNTARDMDVVRTALGEPRISYFGVSYGTYLGAVYTQLFPQHSDRMVFDSAIDPDRYWEGLVQDWGPSDEAALDDWASWAATRDDTYHFGSTAEQVRTTIEDLIRSAAGEPIVLDGFRVDDHWLPFLLHNFLNSFRSNQALADSIRELADAAGRPPGTAQTPRLQAFLEALRDEENSELAYIACGDAAAPEDPAWYWNTIEATRESQPVFGAMAGNIQPCAFWPRPAEPATVVRNPVPALILAATGDPRTPYPHGVRLHEHLTASRLATLQDVRIHMTFRPDLSTCINDTINGYLATGTLPATDITCHPDQPPR</sequence>
<keyword evidence="6" id="KW-1185">Reference proteome</keyword>
<evidence type="ECO:0000259" key="4">
    <source>
        <dbReference type="Pfam" id="PF00561"/>
    </source>
</evidence>
<dbReference type="STRING" id="1210089.GCA_001613165_03210"/>
<keyword evidence="3 5" id="KW-0378">Hydrolase</keyword>
<dbReference type="GO" id="GO:0016787">
    <property type="term" value="F:hydrolase activity"/>
    <property type="evidence" value="ECO:0007669"/>
    <property type="project" value="UniProtKB-KW"/>
</dbReference>
<dbReference type="InterPro" id="IPR000073">
    <property type="entry name" value="AB_hydrolase_1"/>
</dbReference>
<protein>
    <submittedName>
        <fullName evidence="5">Alpha/beta hydrolase family protein</fullName>
    </submittedName>
</protein>
<dbReference type="Proteomes" id="UP000255355">
    <property type="component" value="Unassembled WGS sequence"/>
</dbReference>
<gene>
    <name evidence="5" type="ORF">DFR68_105362</name>
</gene>
<accession>A0A370H3V1</accession>
<reference evidence="5 6" key="1">
    <citation type="submission" date="2018-07" db="EMBL/GenBank/DDBJ databases">
        <title>Genomic Encyclopedia of Type Strains, Phase IV (KMG-IV): sequencing the most valuable type-strain genomes for metagenomic binning, comparative biology and taxonomic classification.</title>
        <authorList>
            <person name="Goeker M."/>
        </authorList>
    </citation>
    <scope>NUCLEOTIDE SEQUENCE [LARGE SCALE GENOMIC DNA]</scope>
    <source>
        <strain evidence="5 6">DSM 44952</strain>
    </source>
</reference>
<feature type="domain" description="AB hydrolase-1" evidence="4">
    <location>
        <begin position="109"/>
        <end position="456"/>
    </location>
</feature>
<dbReference type="Pfam" id="PF00561">
    <property type="entry name" value="Abhydrolase_1"/>
    <property type="match status" value="1"/>
</dbReference>
<proteinExistence type="inferred from homology"/>
<dbReference type="InterPro" id="IPR051601">
    <property type="entry name" value="Serine_prot/Carboxylest_S33"/>
</dbReference>
<dbReference type="InterPro" id="IPR029058">
    <property type="entry name" value="AB_hydrolase_fold"/>
</dbReference>
<organism evidence="5 6">
    <name type="scientific">Nocardia mexicana</name>
    <dbReference type="NCBI Taxonomy" id="279262"/>
    <lineage>
        <taxon>Bacteria</taxon>
        <taxon>Bacillati</taxon>
        <taxon>Actinomycetota</taxon>
        <taxon>Actinomycetes</taxon>
        <taxon>Mycobacteriales</taxon>
        <taxon>Nocardiaceae</taxon>
        <taxon>Nocardia</taxon>
    </lineage>
</organism>
<dbReference type="Gene3D" id="3.40.50.1820">
    <property type="entry name" value="alpha/beta hydrolase"/>
    <property type="match status" value="1"/>
</dbReference>
<dbReference type="PANTHER" id="PTHR43248:SF29">
    <property type="entry name" value="TRIPEPTIDYL AMINOPEPTIDASE"/>
    <property type="match status" value="1"/>
</dbReference>
<evidence type="ECO:0000256" key="2">
    <source>
        <dbReference type="ARBA" id="ARBA00022729"/>
    </source>
</evidence>
<keyword evidence="2" id="KW-0732">Signal</keyword>
<dbReference type="EMBL" id="QQAZ01000005">
    <property type="protein sequence ID" value="RDI50885.1"/>
    <property type="molecule type" value="Genomic_DNA"/>
</dbReference>